<accession>A0A2T1LYA3</accession>
<dbReference type="PANTHER" id="PTHR30137">
    <property type="entry name" value="LUCIFERASE-LIKE MONOOXYGENASE"/>
    <property type="match status" value="1"/>
</dbReference>
<sequence length="350" mass="38940">MDFSLFYFDGDGSIAQTNQYRLLIESAKFADRNGFVALWTPERHFHAFGGLYPNPSLTGAALAMVTERVQLRAGSVVVPLHHPVRIAEDWAVVDNLSNGRAAIAFASGWTMDEFILSSDPHANRKANMWRGIKAVQKLWQGEAVDFQEATGRTVSVKTLPKPVQPQLPIWITCQSSETFLEAGKMGANVLTSLLGGTIEEVAPKIKLYRQSLAKYGHTHRKVALMLHTFLGEDVDQVKEKVRQPFCHYLKTHYDLLDNLAKGMGLKVDLKSFSADDLDSLLLFGVEGFMKGRSLIGTPESCLPFVERLQQAGVDEIACLIDFVPDYNHVMDSLPYLKQLQDACQVVGAKR</sequence>
<keyword evidence="5" id="KW-1185">Reference proteome</keyword>
<dbReference type="PANTHER" id="PTHR30137:SF8">
    <property type="entry name" value="BLR5498 PROTEIN"/>
    <property type="match status" value="1"/>
</dbReference>
<dbReference type="InterPro" id="IPR024011">
    <property type="entry name" value="Biosynth_lucif-like_mOase_dom"/>
</dbReference>
<evidence type="ECO:0000256" key="1">
    <source>
        <dbReference type="ARBA" id="ARBA00023002"/>
    </source>
</evidence>
<dbReference type="InterPro" id="IPR011251">
    <property type="entry name" value="Luciferase-like_dom"/>
</dbReference>
<feature type="domain" description="Luciferase-like" evidence="3">
    <location>
        <begin position="1"/>
        <end position="315"/>
    </location>
</feature>
<evidence type="ECO:0000313" key="4">
    <source>
        <dbReference type="EMBL" id="PSF37369.1"/>
    </source>
</evidence>
<dbReference type="OrthoDB" id="9776438at2"/>
<reference evidence="4 5" key="1">
    <citation type="submission" date="2018-03" db="EMBL/GenBank/DDBJ databases">
        <title>The ancient ancestry and fast evolution of plastids.</title>
        <authorList>
            <person name="Moore K.R."/>
            <person name="Magnabosco C."/>
            <person name="Momper L."/>
            <person name="Gold D.A."/>
            <person name="Bosak T."/>
            <person name="Fournier G.P."/>
        </authorList>
    </citation>
    <scope>NUCLEOTIDE SEQUENCE [LARGE SCALE GENOMIC DNA]</scope>
    <source>
        <strain evidence="4 5">CCALA 016</strain>
    </source>
</reference>
<dbReference type="Pfam" id="PF00296">
    <property type="entry name" value="Bac_luciferase"/>
    <property type="match status" value="1"/>
</dbReference>
<keyword evidence="2" id="KW-0503">Monooxygenase</keyword>
<evidence type="ECO:0000313" key="5">
    <source>
        <dbReference type="Proteomes" id="UP000239001"/>
    </source>
</evidence>
<dbReference type="GO" id="GO:0004497">
    <property type="term" value="F:monooxygenase activity"/>
    <property type="evidence" value="ECO:0007669"/>
    <property type="project" value="UniProtKB-KW"/>
</dbReference>
<name>A0A2T1LYA3_9CHRO</name>
<comment type="caution">
    <text evidence="4">The sequence shown here is derived from an EMBL/GenBank/DDBJ whole genome shotgun (WGS) entry which is preliminary data.</text>
</comment>
<organism evidence="4 5">
    <name type="scientific">Aphanothece hegewaldii CCALA 016</name>
    <dbReference type="NCBI Taxonomy" id="2107694"/>
    <lineage>
        <taxon>Bacteria</taxon>
        <taxon>Bacillati</taxon>
        <taxon>Cyanobacteriota</taxon>
        <taxon>Cyanophyceae</taxon>
        <taxon>Oscillatoriophycideae</taxon>
        <taxon>Chroococcales</taxon>
        <taxon>Aphanothecaceae</taxon>
        <taxon>Aphanothece</taxon>
    </lineage>
</organism>
<dbReference type="GO" id="GO:0005829">
    <property type="term" value="C:cytosol"/>
    <property type="evidence" value="ECO:0007669"/>
    <property type="project" value="TreeGrafter"/>
</dbReference>
<evidence type="ECO:0000259" key="3">
    <source>
        <dbReference type="Pfam" id="PF00296"/>
    </source>
</evidence>
<protein>
    <submittedName>
        <fullName evidence="4">Siderophore biosynthesis protein</fullName>
    </submittedName>
</protein>
<dbReference type="AlphaFoldDB" id="A0A2T1LYA3"/>
<dbReference type="Gene3D" id="3.20.20.30">
    <property type="entry name" value="Luciferase-like domain"/>
    <property type="match status" value="1"/>
</dbReference>
<gene>
    <name evidence="4" type="ORF">C7H19_10605</name>
</gene>
<dbReference type="SUPFAM" id="SSF51679">
    <property type="entry name" value="Bacterial luciferase-like"/>
    <property type="match status" value="1"/>
</dbReference>
<dbReference type="EMBL" id="PXOH01000009">
    <property type="protein sequence ID" value="PSF37369.1"/>
    <property type="molecule type" value="Genomic_DNA"/>
</dbReference>
<dbReference type="InterPro" id="IPR050766">
    <property type="entry name" value="Bact_Lucif_Oxidored"/>
</dbReference>
<dbReference type="GO" id="GO:0016705">
    <property type="term" value="F:oxidoreductase activity, acting on paired donors, with incorporation or reduction of molecular oxygen"/>
    <property type="evidence" value="ECO:0007669"/>
    <property type="project" value="InterPro"/>
</dbReference>
<keyword evidence="1" id="KW-0560">Oxidoreductase</keyword>
<dbReference type="RefSeq" id="WP_106456851.1">
    <property type="nucleotide sequence ID" value="NZ_PXOH01000009.1"/>
</dbReference>
<dbReference type="Proteomes" id="UP000239001">
    <property type="component" value="Unassembled WGS sequence"/>
</dbReference>
<evidence type="ECO:0000256" key="2">
    <source>
        <dbReference type="ARBA" id="ARBA00023033"/>
    </source>
</evidence>
<proteinExistence type="predicted"/>
<reference evidence="4 5" key="2">
    <citation type="submission" date="2018-03" db="EMBL/GenBank/DDBJ databases">
        <authorList>
            <person name="Keele B.F."/>
        </authorList>
    </citation>
    <scope>NUCLEOTIDE SEQUENCE [LARGE SCALE GENOMIC DNA]</scope>
    <source>
        <strain evidence="4 5">CCALA 016</strain>
    </source>
</reference>
<dbReference type="NCBIfam" id="TIGR04020">
    <property type="entry name" value="seco_metab_LLM"/>
    <property type="match status" value="1"/>
</dbReference>
<dbReference type="InterPro" id="IPR036661">
    <property type="entry name" value="Luciferase-like_sf"/>
</dbReference>